<dbReference type="AlphaFoldDB" id="A0A382QG85"/>
<feature type="non-terminal residue" evidence="1">
    <location>
        <position position="332"/>
    </location>
</feature>
<accession>A0A382QG85</accession>
<sequence length="332" mass="38148">TPVPEIIHAAKVYAQLIDNDEDFIPDDPKIFDYHQKDPEGRNYLIVLVDTKALDNAWIAFKPGQPFWVPAQALRPGHSGVGHSRDGEMDIAVEELFHKYGKAFQSVYPKDFGLPDEEAGDTWSSTLSDAMDRARGIDRTVKPVDGRWVYPESAWYTYNATSCGWGCQLDEYLWHVWATNIGYNEMLTRQPEAPKEEAKPRGWCENLHSEWKPCTRQELKEMDFAAYHLINNKDYQLPTRIPFGEYGGNRVEYHGYEINVHPDKERRFTINRNFNPKLTLKRGNTYYFDQSLETNAGFPLRFSTSKDGAHRGGEEYREGVAIKGVPGKRGSYV</sequence>
<dbReference type="EMBL" id="UINC01113941">
    <property type="protein sequence ID" value="SVC83905.1"/>
    <property type="molecule type" value="Genomic_DNA"/>
</dbReference>
<name>A0A382QG85_9ZZZZ</name>
<organism evidence="1">
    <name type="scientific">marine metagenome</name>
    <dbReference type="NCBI Taxonomy" id="408172"/>
    <lineage>
        <taxon>unclassified sequences</taxon>
        <taxon>metagenomes</taxon>
        <taxon>ecological metagenomes</taxon>
    </lineage>
</organism>
<feature type="non-terminal residue" evidence="1">
    <location>
        <position position="1"/>
    </location>
</feature>
<gene>
    <name evidence="1" type="ORF">METZ01_LOCUS336759</name>
</gene>
<proteinExistence type="predicted"/>
<evidence type="ECO:0000313" key="1">
    <source>
        <dbReference type="EMBL" id="SVC83905.1"/>
    </source>
</evidence>
<protein>
    <submittedName>
        <fullName evidence="1">Uncharacterized protein</fullName>
    </submittedName>
</protein>
<reference evidence="1" key="1">
    <citation type="submission" date="2018-05" db="EMBL/GenBank/DDBJ databases">
        <authorList>
            <person name="Lanie J.A."/>
            <person name="Ng W.-L."/>
            <person name="Kazmierczak K.M."/>
            <person name="Andrzejewski T.M."/>
            <person name="Davidsen T.M."/>
            <person name="Wayne K.J."/>
            <person name="Tettelin H."/>
            <person name="Glass J.I."/>
            <person name="Rusch D."/>
            <person name="Podicherti R."/>
            <person name="Tsui H.-C.T."/>
            <person name="Winkler M.E."/>
        </authorList>
    </citation>
    <scope>NUCLEOTIDE SEQUENCE</scope>
</reference>